<comment type="caution">
    <text evidence="3">The sequence shown here is derived from an EMBL/GenBank/DDBJ whole genome shotgun (WGS) entry which is preliminary data.</text>
</comment>
<dbReference type="GO" id="GO:0016788">
    <property type="term" value="F:hydrolase activity, acting on ester bonds"/>
    <property type="evidence" value="ECO:0007669"/>
    <property type="project" value="TreeGrafter"/>
</dbReference>
<dbReference type="InterPro" id="IPR004843">
    <property type="entry name" value="Calcineurin-like_PHP"/>
</dbReference>
<evidence type="ECO:0000313" key="3">
    <source>
        <dbReference type="EMBL" id="CAK4012236.1"/>
    </source>
</evidence>
<dbReference type="GO" id="GO:0005737">
    <property type="term" value="C:cytoplasm"/>
    <property type="evidence" value="ECO:0007669"/>
    <property type="project" value="TreeGrafter"/>
</dbReference>
<gene>
    <name evidence="3" type="ORF">LECACI_7A004471</name>
</gene>
<reference evidence="3" key="1">
    <citation type="submission" date="2023-11" db="EMBL/GenBank/DDBJ databases">
        <authorList>
            <person name="Alioto T."/>
            <person name="Alioto T."/>
            <person name="Gomez Garrido J."/>
        </authorList>
    </citation>
    <scope>NUCLEOTIDE SEQUENCE</scope>
</reference>
<evidence type="ECO:0000313" key="4">
    <source>
        <dbReference type="Proteomes" id="UP001296104"/>
    </source>
</evidence>
<dbReference type="Proteomes" id="UP001296104">
    <property type="component" value="Unassembled WGS sequence"/>
</dbReference>
<dbReference type="PANTHER" id="PTHR32440">
    <property type="entry name" value="PHOSPHATASE DCR2-RELATED-RELATED"/>
    <property type="match status" value="1"/>
</dbReference>
<feature type="domain" description="Calcineurin-like phosphoesterase" evidence="2">
    <location>
        <begin position="49"/>
        <end position="241"/>
    </location>
</feature>
<proteinExistence type="predicted"/>
<keyword evidence="1" id="KW-0732">Signal</keyword>
<dbReference type="PANTHER" id="PTHR32440:SF11">
    <property type="entry name" value="METALLOPHOSPHOESTERASE DOMAIN-CONTAINING PROTEIN"/>
    <property type="match status" value="1"/>
</dbReference>
<keyword evidence="4" id="KW-1185">Reference proteome</keyword>
<dbReference type="Gene3D" id="3.60.21.10">
    <property type="match status" value="1"/>
</dbReference>
<protein>
    <submittedName>
        <fullName evidence="3">Probable inactive purple acid phosphatase 16</fullName>
    </submittedName>
</protein>
<sequence length="413" mass="45228">MLGAISLAYLLVFRAFGAVLPRQDGEAQTGWPPLQFTQDGTFHISVFEDLHFGENAWDQWGPQQDITSVKVLNEVLDAETQQLVVLNGDLITGENSFKENSTDKIDQIVGPIVQRGLPWASTYGNHDSDFNLSRSAILARERQYPNALTTQSVFGRDAGVTNYYLPVYPSAGGSVPSLILWFFDSRGGFYYQERTSTGEKVGQPNWVDQSVVDWFESTNASLASQYGKTIPSLAFFHIPTNASVALQQEAGIDPNRQPGINDDYPLAPQAAGACPDGVANGTCMYGAQDVPFMQAITSTPGLMAAFSGHDHGDTWCYKWDRTLPGTTLDGNGLNLCFGSHSGYGGYGNWTRGARQILVSESMLQDRIVDTWIRQETGDVVGSVRLNSTYGQDIYPELSTANYIPRLAKVPANH</sequence>
<dbReference type="Pfam" id="PF00149">
    <property type="entry name" value="Metallophos"/>
    <property type="match status" value="1"/>
</dbReference>
<dbReference type="AlphaFoldDB" id="A0AAI8YYT2"/>
<organism evidence="3 4">
    <name type="scientific">Lecanosticta acicola</name>
    <dbReference type="NCBI Taxonomy" id="111012"/>
    <lineage>
        <taxon>Eukaryota</taxon>
        <taxon>Fungi</taxon>
        <taxon>Dikarya</taxon>
        <taxon>Ascomycota</taxon>
        <taxon>Pezizomycotina</taxon>
        <taxon>Dothideomycetes</taxon>
        <taxon>Dothideomycetidae</taxon>
        <taxon>Mycosphaerellales</taxon>
        <taxon>Mycosphaerellaceae</taxon>
        <taxon>Lecanosticta</taxon>
    </lineage>
</organism>
<evidence type="ECO:0000259" key="2">
    <source>
        <dbReference type="Pfam" id="PF00149"/>
    </source>
</evidence>
<dbReference type="InterPro" id="IPR029052">
    <property type="entry name" value="Metallo-depent_PP-like"/>
</dbReference>
<dbReference type="EMBL" id="CAVMBE010000025">
    <property type="protein sequence ID" value="CAK4012236.1"/>
    <property type="molecule type" value="Genomic_DNA"/>
</dbReference>
<dbReference type="CDD" id="cd07383">
    <property type="entry name" value="MPP_Dcr2"/>
    <property type="match status" value="1"/>
</dbReference>
<evidence type="ECO:0000256" key="1">
    <source>
        <dbReference type="SAM" id="SignalP"/>
    </source>
</evidence>
<feature type="signal peptide" evidence="1">
    <location>
        <begin position="1"/>
        <end position="17"/>
    </location>
</feature>
<accession>A0AAI8YYT2</accession>
<name>A0AAI8YYT2_9PEZI</name>
<feature type="chain" id="PRO_5042595126" evidence="1">
    <location>
        <begin position="18"/>
        <end position="413"/>
    </location>
</feature>
<dbReference type="SUPFAM" id="SSF56300">
    <property type="entry name" value="Metallo-dependent phosphatases"/>
    <property type="match status" value="1"/>
</dbReference>